<proteinExistence type="inferred from homology"/>
<comment type="pathway">
    <text evidence="1 8 9">Porphyrin-containing compound metabolism; protoporphyrin-IX biosynthesis; 5-aminolevulinate from L-glutamyl-tRNA(Glu): step 1/2.</text>
</comment>
<dbReference type="HAMAP" id="MF_00087">
    <property type="entry name" value="Glu_tRNA_reductase"/>
    <property type="match status" value="1"/>
</dbReference>
<dbReference type="NCBIfam" id="TIGR01035">
    <property type="entry name" value="hemA"/>
    <property type="match status" value="1"/>
</dbReference>
<evidence type="ECO:0000256" key="1">
    <source>
        <dbReference type="ARBA" id="ARBA00005059"/>
    </source>
</evidence>
<dbReference type="InterPro" id="IPR015895">
    <property type="entry name" value="4pyrrol_synth_GluRdtase_N"/>
</dbReference>
<comment type="domain">
    <text evidence="8">Possesses an unusual extended V-shaped dimeric structure with each monomer consisting of three distinct domains arranged along a curved 'spinal' alpha-helix. The N-terminal catalytic domain specifically recognizes the glutamate moiety of the substrate. The second domain is the NADPH-binding domain, and the third C-terminal domain is responsible for dimerization.</text>
</comment>
<evidence type="ECO:0000313" key="13">
    <source>
        <dbReference type="EMBL" id="MFC3120591.1"/>
    </source>
</evidence>
<comment type="similarity">
    <text evidence="2 8 9">Belongs to the glutamyl-tRNA reductase family.</text>
</comment>
<organism evidence="13 14">
    <name type="scientific">Agaribacter flavus</name>
    <dbReference type="NCBI Taxonomy" id="1902781"/>
    <lineage>
        <taxon>Bacteria</taxon>
        <taxon>Pseudomonadati</taxon>
        <taxon>Pseudomonadota</taxon>
        <taxon>Gammaproteobacteria</taxon>
        <taxon>Alteromonadales</taxon>
        <taxon>Alteromonadaceae</taxon>
        <taxon>Agaribacter</taxon>
    </lineage>
</organism>
<sequence length="423" mass="45963">MAFVSIGINHNSAPVALREQVAFTPDKLVRALSAFAERSGGEEIVILSTCNRTEVYVANSLNTEDLGNWLAVFHDVDTEALRPHMYENDTDATICHLMQVACGLDSLILGEPQILGQVKQAYSEAKRAGTVGVQLDKLFQTTFSVAKQVRSQTEIGANAVSVAFAAVQLAKQIFSSIDKSRILLVGAGETIELVGKHLLDAKAKQIMVANRSLENAKRLAKTLHGEAITISQIPSHLAEADVVISSTASALPLIGTGMVSTALKQRKHKPMLLIDLAVPRDIENEVEALDDAYLYTVDDLQDIITQNLANREQAAAQAKQLVAEKASAFSDWLAQAKHVDLIRSYRMQAEQATKELVSNSERMLAQGNDPSEVLKSLAFKLSKQLMHGPTKALQLGIKSGNTEIIDILKAGLVANDKYVDRDE</sequence>
<evidence type="ECO:0000256" key="6">
    <source>
        <dbReference type="ARBA" id="ARBA00023244"/>
    </source>
</evidence>
<feature type="domain" description="Quinate/shikimate 5-dehydrogenase/glutamyl-tRNA reductase" evidence="11">
    <location>
        <begin position="168"/>
        <end position="303"/>
    </location>
</feature>
<keyword evidence="4 8" id="KW-0521">NADP</keyword>
<evidence type="ECO:0000313" key="14">
    <source>
        <dbReference type="Proteomes" id="UP001595478"/>
    </source>
</evidence>
<feature type="binding site" evidence="8">
    <location>
        <begin position="186"/>
        <end position="191"/>
    </location>
    <ligand>
        <name>NADP(+)</name>
        <dbReference type="ChEBI" id="CHEBI:58349"/>
    </ligand>
</feature>
<feature type="binding site" evidence="8">
    <location>
        <position position="117"/>
    </location>
    <ligand>
        <name>substrate</name>
    </ligand>
</feature>
<comment type="caution">
    <text evidence="13">The sequence shown here is derived from an EMBL/GenBank/DDBJ whole genome shotgun (WGS) entry which is preliminary data.</text>
</comment>
<evidence type="ECO:0000256" key="9">
    <source>
        <dbReference type="RuleBase" id="RU000584"/>
    </source>
</evidence>
<dbReference type="PROSITE" id="PS00747">
    <property type="entry name" value="GLUTR"/>
    <property type="match status" value="1"/>
</dbReference>
<dbReference type="PANTHER" id="PTHR43013">
    <property type="entry name" value="GLUTAMYL-TRNA REDUCTASE"/>
    <property type="match status" value="1"/>
</dbReference>
<keyword evidence="6 8" id="KW-0627">Porphyrin biosynthesis</keyword>
<dbReference type="GO" id="GO:0008883">
    <property type="term" value="F:glutamyl-tRNA reductase activity"/>
    <property type="evidence" value="ECO:0007669"/>
    <property type="project" value="UniProtKB-EC"/>
</dbReference>
<feature type="binding site" evidence="8">
    <location>
        <position position="106"/>
    </location>
    <ligand>
        <name>substrate</name>
    </ligand>
</feature>
<evidence type="ECO:0000256" key="7">
    <source>
        <dbReference type="ARBA" id="ARBA00047464"/>
    </source>
</evidence>
<dbReference type="RefSeq" id="WP_376918726.1">
    <property type="nucleotide sequence ID" value="NZ_JBHRSW010000005.1"/>
</dbReference>
<dbReference type="InterPro" id="IPR036343">
    <property type="entry name" value="GluRdtase_N_sf"/>
</dbReference>
<dbReference type="Gene3D" id="3.30.460.30">
    <property type="entry name" value="Glutamyl-tRNA reductase, N-terminal domain"/>
    <property type="match status" value="1"/>
</dbReference>
<evidence type="ECO:0000256" key="8">
    <source>
        <dbReference type="HAMAP-Rule" id="MF_00087"/>
    </source>
</evidence>
<feature type="site" description="Important for activity" evidence="8">
    <location>
        <position position="96"/>
    </location>
</feature>
<evidence type="ECO:0000259" key="12">
    <source>
        <dbReference type="Pfam" id="PF05201"/>
    </source>
</evidence>
<dbReference type="InterPro" id="IPR000343">
    <property type="entry name" value="4pyrrol_synth_GluRdtase"/>
</dbReference>
<dbReference type="InterPro" id="IPR018214">
    <property type="entry name" value="GluRdtase_CS"/>
</dbReference>
<comment type="subunit">
    <text evidence="8">Homodimer.</text>
</comment>
<dbReference type="Pfam" id="PF01488">
    <property type="entry name" value="Shikimate_DH"/>
    <property type="match status" value="1"/>
</dbReference>
<dbReference type="PANTHER" id="PTHR43013:SF1">
    <property type="entry name" value="GLUTAMYL-TRNA REDUCTASE"/>
    <property type="match status" value="1"/>
</dbReference>
<feature type="domain" description="Tetrapyrrole biosynthesis glutamyl-tRNA reductase dimerisation" evidence="10">
    <location>
        <begin position="317"/>
        <end position="408"/>
    </location>
</feature>
<dbReference type="PIRSF" id="PIRSF000445">
    <property type="entry name" value="4pyrrol_synth_GluRdtase"/>
    <property type="match status" value="1"/>
</dbReference>
<dbReference type="InterPro" id="IPR036291">
    <property type="entry name" value="NAD(P)-bd_dom_sf"/>
</dbReference>
<dbReference type="Gene3D" id="3.40.50.720">
    <property type="entry name" value="NAD(P)-binding Rossmann-like Domain"/>
    <property type="match status" value="1"/>
</dbReference>
<gene>
    <name evidence="8 13" type="primary">hemA</name>
    <name evidence="13" type="ORF">ACFOHL_03060</name>
</gene>
<feature type="active site" description="Nucleophile" evidence="8">
    <location>
        <position position="50"/>
    </location>
</feature>
<reference evidence="14" key="1">
    <citation type="journal article" date="2019" name="Int. J. Syst. Evol. Microbiol.">
        <title>The Global Catalogue of Microorganisms (GCM) 10K type strain sequencing project: providing services to taxonomists for standard genome sequencing and annotation.</title>
        <authorList>
            <consortium name="The Broad Institute Genomics Platform"/>
            <consortium name="The Broad Institute Genome Sequencing Center for Infectious Disease"/>
            <person name="Wu L."/>
            <person name="Ma J."/>
        </authorList>
    </citation>
    <scope>NUCLEOTIDE SEQUENCE [LARGE SCALE GENOMIC DNA]</scope>
    <source>
        <strain evidence="14">KCTC 52473</strain>
    </source>
</reference>
<dbReference type="Proteomes" id="UP001595478">
    <property type="component" value="Unassembled WGS sequence"/>
</dbReference>
<dbReference type="InterPro" id="IPR006151">
    <property type="entry name" value="Shikm_DH/Glu-tRNA_Rdtase"/>
</dbReference>
<dbReference type="InterPro" id="IPR036453">
    <property type="entry name" value="GluRdtase_dimer_dom_sf"/>
</dbReference>
<keyword evidence="14" id="KW-1185">Reference proteome</keyword>
<comment type="catalytic activity">
    <reaction evidence="7 8 9">
        <text>(S)-4-amino-5-oxopentanoate + tRNA(Glu) + NADP(+) = L-glutamyl-tRNA(Glu) + NADPH + H(+)</text>
        <dbReference type="Rhea" id="RHEA:12344"/>
        <dbReference type="Rhea" id="RHEA-COMP:9663"/>
        <dbReference type="Rhea" id="RHEA-COMP:9680"/>
        <dbReference type="ChEBI" id="CHEBI:15378"/>
        <dbReference type="ChEBI" id="CHEBI:57501"/>
        <dbReference type="ChEBI" id="CHEBI:57783"/>
        <dbReference type="ChEBI" id="CHEBI:58349"/>
        <dbReference type="ChEBI" id="CHEBI:78442"/>
        <dbReference type="ChEBI" id="CHEBI:78520"/>
        <dbReference type="EC" id="1.2.1.70"/>
    </reaction>
</comment>
<accession>A0ABV7FMW8</accession>
<evidence type="ECO:0000259" key="10">
    <source>
        <dbReference type="Pfam" id="PF00745"/>
    </source>
</evidence>
<feature type="domain" description="Glutamyl-tRNA reductase N-terminal" evidence="12">
    <location>
        <begin position="6"/>
        <end position="153"/>
    </location>
</feature>
<dbReference type="Pfam" id="PF00745">
    <property type="entry name" value="GlutR_dimer"/>
    <property type="match status" value="1"/>
</dbReference>
<evidence type="ECO:0000256" key="3">
    <source>
        <dbReference type="ARBA" id="ARBA00012970"/>
    </source>
</evidence>
<feature type="binding site" evidence="8">
    <location>
        <begin position="111"/>
        <end position="113"/>
    </location>
    <ligand>
        <name>substrate</name>
    </ligand>
</feature>
<feature type="binding site" evidence="8">
    <location>
        <begin position="49"/>
        <end position="52"/>
    </location>
    <ligand>
        <name>substrate</name>
    </ligand>
</feature>
<evidence type="ECO:0000256" key="2">
    <source>
        <dbReference type="ARBA" id="ARBA00005916"/>
    </source>
</evidence>
<dbReference type="InterPro" id="IPR015896">
    <property type="entry name" value="4pyrrol_synth_GluRdtase_dimer"/>
</dbReference>
<name>A0ABV7FMW8_9ALTE</name>
<dbReference type="CDD" id="cd05213">
    <property type="entry name" value="NAD_bind_Glutamyl_tRNA_reduct"/>
    <property type="match status" value="1"/>
</dbReference>
<dbReference type="SUPFAM" id="SSF69742">
    <property type="entry name" value="Glutamyl tRNA-reductase catalytic, N-terminal domain"/>
    <property type="match status" value="1"/>
</dbReference>
<dbReference type="SUPFAM" id="SSF51735">
    <property type="entry name" value="NAD(P)-binding Rossmann-fold domains"/>
    <property type="match status" value="1"/>
</dbReference>
<dbReference type="SUPFAM" id="SSF69075">
    <property type="entry name" value="Glutamyl tRNA-reductase dimerization domain"/>
    <property type="match status" value="1"/>
</dbReference>
<comment type="miscellaneous">
    <text evidence="8">During catalysis, the active site Cys acts as a nucleophile attacking the alpha-carbonyl group of tRNA-bound glutamate with the formation of a thioester intermediate between enzyme and glutamate, and the concomitant release of tRNA(Glu). The thioester intermediate is finally reduced by direct hydride transfer from NADPH, to form the product GSA.</text>
</comment>
<keyword evidence="5 8" id="KW-0560">Oxidoreductase</keyword>
<evidence type="ECO:0000259" key="11">
    <source>
        <dbReference type="Pfam" id="PF01488"/>
    </source>
</evidence>
<protein>
    <recommendedName>
        <fullName evidence="3 8">Glutamyl-tRNA reductase</fullName>
        <shortName evidence="8">GluTR</shortName>
        <ecNumber evidence="3 8">1.2.1.70</ecNumber>
    </recommendedName>
</protein>
<comment type="function">
    <text evidence="8">Catalyzes the NADPH-dependent reduction of glutamyl-tRNA(Glu) to glutamate 1-semialdehyde (GSA).</text>
</comment>
<dbReference type="EC" id="1.2.1.70" evidence="3 8"/>
<dbReference type="EMBL" id="JBHRSW010000005">
    <property type="protein sequence ID" value="MFC3120591.1"/>
    <property type="molecule type" value="Genomic_DNA"/>
</dbReference>
<evidence type="ECO:0000256" key="5">
    <source>
        <dbReference type="ARBA" id="ARBA00023002"/>
    </source>
</evidence>
<dbReference type="Pfam" id="PF05201">
    <property type="entry name" value="GlutR_N"/>
    <property type="match status" value="1"/>
</dbReference>
<evidence type="ECO:0000256" key="4">
    <source>
        <dbReference type="ARBA" id="ARBA00022857"/>
    </source>
</evidence>